<keyword evidence="5" id="KW-1185">Reference proteome</keyword>
<proteinExistence type="inferred from homology"/>
<dbReference type="CDD" id="cd06464">
    <property type="entry name" value="ACD_sHsps-like"/>
    <property type="match status" value="1"/>
</dbReference>
<organism evidence="4 5">
    <name type="scientific">Evansella alkalicola</name>
    <dbReference type="NCBI Taxonomy" id="745819"/>
    <lineage>
        <taxon>Bacteria</taxon>
        <taxon>Bacillati</taxon>
        <taxon>Bacillota</taxon>
        <taxon>Bacilli</taxon>
        <taxon>Bacillales</taxon>
        <taxon>Bacillaceae</taxon>
        <taxon>Evansella</taxon>
    </lineage>
</organism>
<comment type="caution">
    <text evidence="4">The sequence shown here is derived from an EMBL/GenBank/DDBJ whole genome shotgun (WGS) entry which is preliminary data.</text>
</comment>
<protein>
    <submittedName>
        <fullName evidence="4">Hsp20/alpha crystallin family protein</fullName>
    </submittedName>
</protein>
<evidence type="ECO:0000256" key="2">
    <source>
        <dbReference type="RuleBase" id="RU003616"/>
    </source>
</evidence>
<gene>
    <name evidence="4" type="ORF">KS407_03600</name>
</gene>
<dbReference type="InterPro" id="IPR031107">
    <property type="entry name" value="Small_HSP"/>
</dbReference>
<sequence length="146" mass="17193">MSKEKDRSRSLQPFHEKPFGELLQSLDSFFQDAFKQLNLQGMKMIPIYQYETNNEYVIEAELPGVKKDQIFLDIYHNFIKIAVQSDEIVEEINDNIKSIKKHGKFQRSERVVQLPFHVDENEVNASLKDGILKIRIPNKRMRIAIE</sequence>
<evidence type="ECO:0000256" key="1">
    <source>
        <dbReference type="PROSITE-ProRule" id="PRU00285"/>
    </source>
</evidence>
<dbReference type="RefSeq" id="WP_088075880.1">
    <property type="nucleotide sequence ID" value="NZ_JAHQCR010000017.1"/>
</dbReference>
<dbReference type="Gene3D" id="2.60.40.790">
    <property type="match status" value="1"/>
</dbReference>
<reference evidence="4 5" key="1">
    <citation type="submission" date="2021-06" db="EMBL/GenBank/DDBJ databases">
        <title>Bacillus sp. RD4P76, an endophyte from a halophyte.</title>
        <authorList>
            <person name="Sun J.-Q."/>
        </authorList>
    </citation>
    <scope>NUCLEOTIDE SEQUENCE [LARGE SCALE GENOMIC DNA]</scope>
    <source>
        <strain evidence="4 5">JCM 17098</strain>
    </source>
</reference>
<evidence type="ECO:0000259" key="3">
    <source>
        <dbReference type="PROSITE" id="PS01031"/>
    </source>
</evidence>
<evidence type="ECO:0000313" key="5">
    <source>
        <dbReference type="Proteomes" id="UP000790580"/>
    </source>
</evidence>
<comment type="similarity">
    <text evidence="1 2">Belongs to the small heat shock protein (HSP20) family.</text>
</comment>
<accession>A0ABS6JPW2</accession>
<evidence type="ECO:0000313" key="4">
    <source>
        <dbReference type="EMBL" id="MBU9720528.1"/>
    </source>
</evidence>
<name>A0ABS6JPW2_9BACI</name>
<dbReference type="SUPFAM" id="SSF49764">
    <property type="entry name" value="HSP20-like chaperones"/>
    <property type="match status" value="1"/>
</dbReference>
<feature type="domain" description="SHSP" evidence="3">
    <location>
        <begin position="38"/>
        <end position="146"/>
    </location>
</feature>
<dbReference type="PROSITE" id="PS01031">
    <property type="entry name" value="SHSP"/>
    <property type="match status" value="1"/>
</dbReference>
<dbReference type="InterPro" id="IPR008978">
    <property type="entry name" value="HSP20-like_chaperone"/>
</dbReference>
<dbReference type="PANTHER" id="PTHR11527">
    <property type="entry name" value="HEAT-SHOCK PROTEIN 20 FAMILY MEMBER"/>
    <property type="match status" value="1"/>
</dbReference>
<dbReference type="Proteomes" id="UP000790580">
    <property type="component" value="Unassembled WGS sequence"/>
</dbReference>
<dbReference type="EMBL" id="JAHQCR010000017">
    <property type="protein sequence ID" value="MBU9720528.1"/>
    <property type="molecule type" value="Genomic_DNA"/>
</dbReference>
<dbReference type="Pfam" id="PF00011">
    <property type="entry name" value="HSP20"/>
    <property type="match status" value="1"/>
</dbReference>
<dbReference type="InterPro" id="IPR002068">
    <property type="entry name" value="A-crystallin/Hsp20_dom"/>
</dbReference>